<evidence type="ECO:0000259" key="1">
    <source>
        <dbReference type="Pfam" id="PF08279"/>
    </source>
</evidence>
<organism evidence="2 3">
    <name type="scientific">Candidatus Enterococcus ferrettii</name>
    <dbReference type="NCBI Taxonomy" id="2815324"/>
    <lineage>
        <taxon>Bacteria</taxon>
        <taxon>Bacillati</taxon>
        <taxon>Bacillota</taxon>
        <taxon>Bacilli</taxon>
        <taxon>Lactobacillales</taxon>
        <taxon>Enterococcaceae</taxon>
        <taxon>Enterococcus</taxon>
    </lineage>
</organism>
<dbReference type="SUPFAM" id="SSF46785">
    <property type="entry name" value="Winged helix' DNA-binding domain"/>
    <property type="match status" value="1"/>
</dbReference>
<protein>
    <recommendedName>
        <fullName evidence="1">Helix-turn-helix type 11 domain-containing protein</fullName>
    </recommendedName>
</protein>
<feature type="domain" description="Helix-turn-helix type 11" evidence="1">
    <location>
        <begin position="6"/>
        <end position="61"/>
    </location>
</feature>
<dbReference type="Pfam" id="PF08279">
    <property type="entry name" value="HTH_11"/>
    <property type="match status" value="1"/>
</dbReference>
<dbReference type="RefSeq" id="WP_347298810.1">
    <property type="nucleotide sequence ID" value="NZ_JAFREL020000001.1"/>
</dbReference>
<keyword evidence="3" id="KW-1185">Reference proteome</keyword>
<dbReference type="Proteomes" id="UP000664357">
    <property type="component" value="Unassembled WGS sequence"/>
</dbReference>
<dbReference type="Gene3D" id="1.10.10.10">
    <property type="entry name" value="Winged helix-like DNA-binding domain superfamily/Winged helix DNA-binding domain"/>
    <property type="match status" value="1"/>
</dbReference>
<dbReference type="InterPro" id="IPR013196">
    <property type="entry name" value="HTH_11"/>
</dbReference>
<dbReference type="EMBL" id="JAFREL020000001">
    <property type="protein sequence ID" value="MEO1769564.1"/>
    <property type="molecule type" value="Genomic_DNA"/>
</dbReference>
<evidence type="ECO:0000313" key="2">
    <source>
        <dbReference type="EMBL" id="MEO1769564.1"/>
    </source>
</evidence>
<dbReference type="InterPro" id="IPR036388">
    <property type="entry name" value="WH-like_DNA-bd_sf"/>
</dbReference>
<reference evidence="2 3" key="1">
    <citation type="submission" date="2024-02" db="EMBL/GenBank/DDBJ databases">
        <title>The Genome Sequence of Enterococcus sp. DIV0159.</title>
        <authorList>
            <person name="Earl A."/>
            <person name="Manson A."/>
            <person name="Gilmore M."/>
            <person name="Sanders J."/>
            <person name="Shea T."/>
            <person name="Howe W."/>
            <person name="Livny J."/>
            <person name="Cuomo C."/>
            <person name="Neafsey D."/>
            <person name="Birren B."/>
        </authorList>
    </citation>
    <scope>NUCLEOTIDE SEQUENCE [LARGE SCALE GENOMIC DNA]</scope>
    <source>
        <strain evidence="2 3">665A</strain>
    </source>
</reference>
<dbReference type="InterPro" id="IPR036390">
    <property type="entry name" value="WH_DNA-bd_sf"/>
</dbReference>
<accession>A0ABV0ELT5</accession>
<sequence>MKKSERLNQELIFLKDKQQFKIKDLMMEFQISRRTALRDIEDLEKLGLPFYTELGSYGGYQIINQAFLSPVHLLKNPMCIFVKNYLRRFQRVNKQKSINYLRL</sequence>
<gene>
    <name evidence="2" type="ORF">JZO67_001515</name>
</gene>
<comment type="caution">
    <text evidence="2">The sequence shown here is derived from an EMBL/GenBank/DDBJ whole genome shotgun (WGS) entry which is preliminary data.</text>
</comment>
<proteinExistence type="predicted"/>
<evidence type="ECO:0000313" key="3">
    <source>
        <dbReference type="Proteomes" id="UP000664357"/>
    </source>
</evidence>
<name>A0ABV0ELT5_9ENTE</name>